<comment type="caution">
    <text evidence="3">The sequence shown here is derived from an EMBL/GenBank/DDBJ whole genome shotgun (WGS) entry which is preliminary data.</text>
</comment>
<evidence type="ECO:0000313" key="3">
    <source>
        <dbReference type="EMBL" id="CAD6266005.1"/>
    </source>
</evidence>
<dbReference type="Proteomes" id="UP000604825">
    <property type="component" value="Unassembled WGS sequence"/>
</dbReference>
<evidence type="ECO:0000256" key="1">
    <source>
        <dbReference type="SAM" id="MobiDB-lite"/>
    </source>
</evidence>
<accession>A0A811R7B8</accession>
<keyword evidence="4" id="KW-1185">Reference proteome</keyword>
<gene>
    <name evidence="3" type="ORF">NCGR_LOCUS49310</name>
</gene>
<keyword evidence="2" id="KW-0812">Transmembrane</keyword>
<feature type="transmembrane region" description="Helical" evidence="2">
    <location>
        <begin position="88"/>
        <end position="107"/>
    </location>
</feature>
<feature type="compositionally biased region" description="Polar residues" evidence="1">
    <location>
        <begin position="26"/>
        <end position="39"/>
    </location>
</feature>
<keyword evidence="2" id="KW-0472">Membrane</keyword>
<evidence type="ECO:0000313" key="4">
    <source>
        <dbReference type="Proteomes" id="UP000604825"/>
    </source>
</evidence>
<reference evidence="3" key="1">
    <citation type="submission" date="2020-10" db="EMBL/GenBank/DDBJ databases">
        <authorList>
            <person name="Han B."/>
            <person name="Lu T."/>
            <person name="Zhao Q."/>
            <person name="Huang X."/>
            <person name="Zhao Y."/>
        </authorList>
    </citation>
    <scope>NUCLEOTIDE SEQUENCE</scope>
</reference>
<dbReference type="EMBL" id="CAJGYO010000013">
    <property type="protein sequence ID" value="CAD6266005.1"/>
    <property type="molecule type" value="Genomic_DNA"/>
</dbReference>
<protein>
    <submittedName>
        <fullName evidence="3">Uncharacterized protein</fullName>
    </submittedName>
</protein>
<dbReference type="AlphaFoldDB" id="A0A811R7B8"/>
<dbReference type="OrthoDB" id="659599at2759"/>
<dbReference type="PANTHER" id="PTHR33625">
    <property type="entry name" value="OS08G0179900 PROTEIN"/>
    <property type="match status" value="1"/>
</dbReference>
<evidence type="ECO:0000256" key="2">
    <source>
        <dbReference type="SAM" id="Phobius"/>
    </source>
</evidence>
<proteinExistence type="predicted"/>
<sequence>MTALVETFPEEAATVESPGKFEDATSENASNSELPTGSPFSDFVDNAKKRVMDVVYNITDFFKDLFDSAKAQDGTGPSAEKGLSATEMAVGGSFMALAIGVILVVLFKRG</sequence>
<feature type="region of interest" description="Disordered" evidence="1">
    <location>
        <begin position="1"/>
        <end position="40"/>
    </location>
</feature>
<organism evidence="3 4">
    <name type="scientific">Miscanthus lutarioriparius</name>
    <dbReference type="NCBI Taxonomy" id="422564"/>
    <lineage>
        <taxon>Eukaryota</taxon>
        <taxon>Viridiplantae</taxon>
        <taxon>Streptophyta</taxon>
        <taxon>Embryophyta</taxon>
        <taxon>Tracheophyta</taxon>
        <taxon>Spermatophyta</taxon>
        <taxon>Magnoliopsida</taxon>
        <taxon>Liliopsida</taxon>
        <taxon>Poales</taxon>
        <taxon>Poaceae</taxon>
        <taxon>PACMAD clade</taxon>
        <taxon>Panicoideae</taxon>
        <taxon>Andropogonodae</taxon>
        <taxon>Andropogoneae</taxon>
        <taxon>Saccharinae</taxon>
        <taxon>Miscanthus</taxon>
    </lineage>
</organism>
<dbReference type="PANTHER" id="PTHR33625:SF4">
    <property type="entry name" value="OS08G0179900 PROTEIN"/>
    <property type="match status" value="1"/>
</dbReference>
<name>A0A811R7B8_9POAL</name>
<keyword evidence="2" id="KW-1133">Transmembrane helix</keyword>